<dbReference type="InterPro" id="IPR027537">
    <property type="entry name" value="Mmm1"/>
</dbReference>
<protein>
    <recommendedName>
        <fullName evidence="8">Maintenance of mitochondrial morphology protein 1</fullName>
    </recommendedName>
</protein>
<dbReference type="AlphaFoldDB" id="A0A1U7LHY8"/>
<dbReference type="GO" id="GO:0045040">
    <property type="term" value="P:protein insertion into mitochondrial outer membrane"/>
    <property type="evidence" value="ECO:0007669"/>
    <property type="project" value="UniProtKB-UniRule"/>
</dbReference>
<dbReference type="GO" id="GO:0005789">
    <property type="term" value="C:endoplasmic reticulum membrane"/>
    <property type="evidence" value="ECO:0007669"/>
    <property type="project" value="UniProtKB-SubCell"/>
</dbReference>
<evidence type="ECO:0000259" key="10">
    <source>
        <dbReference type="PROSITE" id="PS51847"/>
    </source>
</evidence>
<dbReference type="CDD" id="cd21671">
    <property type="entry name" value="SMP_Mmm1"/>
    <property type="match status" value="1"/>
</dbReference>
<keyword evidence="1" id="KW-0813">Transport</keyword>
<dbReference type="PANTHER" id="PTHR13466">
    <property type="entry name" value="TEX2 PROTEIN-RELATED"/>
    <property type="match status" value="1"/>
</dbReference>
<dbReference type="GO" id="GO:0008289">
    <property type="term" value="F:lipid binding"/>
    <property type="evidence" value="ECO:0007669"/>
    <property type="project" value="UniProtKB-KW"/>
</dbReference>
<comment type="subunit">
    <text evidence="8">Homodimer. Component of the ER-mitochondria encounter structure (ERMES) or MDM complex, composed of MMM1, MDM10, MDM12 and MDM34. A MMM1 homodimer associates with one molecule of MDM12 on each side in a pairwise head-to-tail manner, and the SMP-LTD domains of MMM1 and MDM12 generate a continuous hydrophobic tunnel for phospholipid trafficking.</text>
</comment>
<sequence>MFPFSPATVTVTHTVTPEPVYFPDCPVLDYLARISASQLPELSFASGILLGQLSFLIVTFIFVTSFVCGTAKKPISESVEFTAPKAENLSITPEPLLSNTILLKKTKYSVPKNGSESLCWLNVLVAQALTHFRDPKIKEAMVNTLENIMNGPDKPGIVEHISITRLELGNQFPIMSNCRVSSCGDKSEQLRVQIDIDFTDFITLGVETKVLLIGALPIALEVSLLRFNGTITIAFMPSTDSMDPLKPSAFNFNFTPKYRLVLDVRSVVGARSQFRNIPKISELVEGQIRSTFASLCVEPQFQKIAMPGFWSSEKEGLNPFTVFESDSSFEAELGESLRKASAFFGEIWY</sequence>
<evidence type="ECO:0000256" key="8">
    <source>
        <dbReference type="HAMAP-Rule" id="MF_03103"/>
    </source>
</evidence>
<dbReference type="STRING" id="1198029.A0A1U7LHY8"/>
<keyword evidence="4 8" id="KW-1133">Transmembrane helix</keyword>
<dbReference type="OrthoDB" id="5599157at2759"/>
<dbReference type="PROSITE" id="PS51847">
    <property type="entry name" value="SMP"/>
    <property type="match status" value="1"/>
</dbReference>
<evidence type="ECO:0000313" key="11">
    <source>
        <dbReference type="EMBL" id="OLL22267.1"/>
    </source>
</evidence>
<evidence type="ECO:0000313" key="12">
    <source>
        <dbReference type="Proteomes" id="UP000186594"/>
    </source>
</evidence>
<dbReference type="GO" id="GO:0015914">
    <property type="term" value="P:phospholipid transport"/>
    <property type="evidence" value="ECO:0007669"/>
    <property type="project" value="TreeGrafter"/>
</dbReference>
<reference evidence="11 12" key="1">
    <citation type="submission" date="2016-04" db="EMBL/GenBank/DDBJ databases">
        <title>Evolutionary innovation and constraint leading to complex multicellularity in the Ascomycota.</title>
        <authorList>
            <person name="Cisse O."/>
            <person name="Nguyen A."/>
            <person name="Hewitt D.A."/>
            <person name="Jedd G."/>
            <person name="Stajich J.E."/>
        </authorList>
    </citation>
    <scope>NUCLEOTIDE SEQUENCE [LARGE SCALE GENOMIC DNA]</scope>
    <source>
        <strain evidence="11 12">DAH-3</strain>
    </source>
</reference>
<dbReference type="InterPro" id="IPR031468">
    <property type="entry name" value="SMP_LBD"/>
</dbReference>
<evidence type="ECO:0000256" key="1">
    <source>
        <dbReference type="ARBA" id="ARBA00022448"/>
    </source>
</evidence>
<dbReference type="Pfam" id="PF10296">
    <property type="entry name" value="MMM1"/>
    <property type="match status" value="1"/>
</dbReference>
<feature type="topological domain" description="Lumenal" evidence="8">
    <location>
        <begin position="1"/>
        <end position="47"/>
    </location>
</feature>
<accession>A0A1U7LHY8</accession>
<evidence type="ECO:0000256" key="2">
    <source>
        <dbReference type="ARBA" id="ARBA00022692"/>
    </source>
</evidence>
<evidence type="ECO:0000256" key="3">
    <source>
        <dbReference type="ARBA" id="ARBA00022824"/>
    </source>
</evidence>
<keyword evidence="5" id="KW-0445">Lipid transport</keyword>
<dbReference type="GO" id="GO:0032865">
    <property type="term" value="C:ERMES complex"/>
    <property type="evidence" value="ECO:0007669"/>
    <property type="project" value="UniProtKB-UniRule"/>
</dbReference>
<evidence type="ECO:0000256" key="5">
    <source>
        <dbReference type="ARBA" id="ARBA00023055"/>
    </source>
</evidence>
<name>A0A1U7LHY8_NEOID</name>
<dbReference type="GO" id="GO:1990456">
    <property type="term" value="P:mitochondrion-endoplasmic reticulum membrane tethering"/>
    <property type="evidence" value="ECO:0007669"/>
    <property type="project" value="TreeGrafter"/>
</dbReference>
<feature type="topological domain" description="Cytoplasmic" evidence="8">
    <location>
        <begin position="69"/>
        <end position="349"/>
    </location>
</feature>
<keyword evidence="7 8" id="KW-0472">Membrane</keyword>
<comment type="similarity">
    <text evidence="8">Belongs to the MMM1 family.</text>
</comment>
<dbReference type="EMBL" id="LXFE01003563">
    <property type="protein sequence ID" value="OLL22267.1"/>
    <property type="molecule type" value="Genomic_DNA"/>
</dbReference>
<dbReference type="HAMAP" id="MF_03103">
    <property type="entry name" value="Mmm1"/>
    <property type="match status" value="1"/>
</dbReference>
<comment type="caution">
    <text evidence="11">The sequence shown here is derived from an EMBL/GenBank/DDBJ whole genome shotgun (WGS) entry which is preliminary data.</text>
</comment>
<keyword evidence="2 8" id="KW-0812">Transmembrane</keyword>
<comment type="function">
    <text evidence="8">Component of the ERMES/MDM complex, which serves as a molecular tether to connect the endoplasmic reticulum (ER) and mitochondria. Components of this complex are involved in the control of mitochondrial shape and protein biogenesis, and function in nonvesicular lipid trafficking between the ER and mitochondria. The MDM12-MMM1 subcomplex functions in the major beta-barrel assembly pathway that is responsible for biogenesis of all outer membrane beta-barrel proteins, and acts in a late step after the SAM complex. The MDM10-MDM12-MMM1 subcomplex further acts in the TOM40-specific pathway after the action of the MDM12-MMM1 complex. Essential for establishing and maintaining the structure of mitochondria and maintenance of mtDNA nucleoids.</text>
</comment>
<keyword evidence="12" id="KW-1185">Reference proteome</keyword>
<evidence type="ECO:0000256" key="7">
    <source>
        <dbReference type="ARBA" id="ARBA00023136"/>
    </source>
</evidence>
<evidence type="ECO:0000256" key="9">
    <source>
        <dbReference type="SAM" id="Phobius"/>
    </source>
</evidence>
<organism evidence="11 12">
    <name type="scientific">Neolecta irregularis (strain DAH-3)</name>
    <dbReference type="NCBI Taxonomy" id="1198029"/>
    <lineage>
        <taxon>Eukaryota</taxon>
        <taxon>Fungi</taxon>
        <taxon>Dikarya</taxon>
        <taxon>Ascomycota</taxon>
        <taxon>Taphrinomycotina</taxon>
        <taxon>Neolectales</taxon>
        <taxon>Neolectaceae</taxon>
        <taxon>Neolecta</taxon>
    </lineage>
</organism>
<dbReference type="Proteomes" id="UP000186594">
    <property type="component" value="Unassembled WGS sequence"/>
</dbReference>
<feature type="transmembrane region" description="Helical" evidence="9">
    <location>
        <begin position="44"/>
        <end position="68"/>
    </location>
</feature>
<comment type="subcellular location">
    <subcellularLocation>
        <location evidence="8">Endoplasmic reticulum membrane</location>
        <topology evidence="8">Single-pass type I membrane protein</topology>
    </subcellularLocation>
    <text evidence="8">The ERMES/MDM complex localizes to a few discrete foci (around 10 per single cell), that represent mitochondria-endoplasmic reticulum junctions. These foci are often found next to mtDNA nucleoids.</text>
</comment>
<feature type="domain" description="SMP-LTD" evidence="10">
    <location>
        <begin position="114"/>
        <end position="307"/>
    </location>
</feature>
<proteinExistence type="inferred from homology"/>
<dbReference type="PANTHER" id="PTHR13466:SF0">
    <property type="entry name" value="SMP-LTD DOMAIN-CONTAINING PROTEIN"/>
    <property type="match status" value="1"/>
</dbReference>
<gene>
    <name evidence="8" type="primary">MMM1</name>
    <name evidence="11" type="ORF">NEOLI_003008</name>
</gene>
<evidence type="ECO:0000256" key="6">
    <source>
        <dbReference type="ARBA" id="ARBA00023121"/>
    </source>
</evidence>
<dbReference type="InterPro" id="IPR019411">
    <property type="entry name" value="MMM1_dom"/>
</dbReference>
<keyword evidence="6" id="KW-0446">Lipid-binding</keyword>
<keyword evidence="3 8" id="KW-0256">Endoplasmic reticulum</keyword>
<evidence type="ECO:0000256" key="4">
    <source>
        <dbReference type="ARBA" id="ARBA00022989"/>
    </source>
</evidence>